<comment type="caution">
    <text evidence="3">The sequence shown here is derived from an EMBL/GenBank/DDBJ whole genome shotgun (WGS) entry which is preliminary data.</text>
</comment>
<dbReference type="InterPro" id="IPR036291">
    <property type="entry name" value="NAD(P)-bd_dom_sf"/>
</dbReference>
<organism evidence="3 4">
    <name type="scientific">[Mycobacterium] nativiensis</name>
    <dbReference type="NCBI Taxonomy" id="2855503"/>
    <lineage>
        <taxon>Bacteria</taxon>
        <taxon>Bacillati</taxon>
        <taxon>Actinomycetota</taxon>
        <taxon>Actinomycetes</taxon>
        <taxon>Mycobacteriales</taxon>
        <taxon>Mycobacteriaceae</taxon>
        <taxon>Mycolicibacter</taxon>
    </lineage>
</organism>
<dbReference type="SUPFAM" id="SSF51735">
    <property type="entry name" value="NAD(P)-binding Rossmann-fold domains"/>
    <property type="match status" value="1"/>
</dbReference>
<keyword evidence="4" id="KW-1185">Reference proteome</keyword>
<comment type="similarity">
    <text evidence="1">Belongs to the short-chain dehydrogenases/reductases (SDR) family.</text>
</comment>
<dbReference type="PRINTS" id="PR00081">
    <property type="entry name" value="GDHRDH"/>
</dbReference>
<reference evidence="3 4" key="1">
    <citation type="submission" date="2023-12" db="EMBL/GenBank/DDBJ databases">
        <title>Description of new species of Mycobacterium terrae complex isolated from sewage at the Sao Paulo Zoological Park Foundation in Brazil.</title>
        <authorList>
            <person name="Romagnoli C.L."/>
            <person name="Conceicao E.C."/>
            <person name="Machado E."/>
            <person name="Barreto L.B.P.F."/>
            <person name="Sharma A."/>
            <person name="Silva N.M."/>
            <person name="Marques L.E."/>
            <person name="Juliana M.A."/>
            <person name="Lourenco M.C.S."/>
            <person name="Digiampietri L.A."/>
            <person name="Suffys P.N."/>
            <person name="Viana-Niero C."/>
        </authorList>
    </citation>
    <scope>NUCLEOTIDE SEQUENCE [LARGE SCALE GENOMIC DNA]</scope>
    <source>
        <strain evidence="3 4">MYC340</strain>
    </source>
</reference>
<evidence type="ECO:0000313" key="3">
    <source>
        <dbReference type="EMBL" id="MEB3030345.1"/>
    </source>
</evidence>
<proteinExistence type="inferred from homology"/>
<name>A0ABU5XQT7_9MYCO</name>
<sequence>MGVYAVTGSASGMGRQAADKLRAAGHTVIGIDLRDAEVVADLSTAPGRAAGAEAVLAACGGRLDGAVLAAGIGPTPGATGLILQVNYFGVVDLLEAWRPALAASGAAKVVVVASNSATTVPAVPRSAVRALLAGKTAKAVRRLRLLGPGAPSMAYAGSKIAVSRWVRRQAVQPAWAGAGIRLNALAPGAILTPLLEKQLATPGQARAVNAFPVPVGGYGDPGQLGDWMLFMLSGAAEFLCGSVIFVDGGSDAYFRADDWPRAVPARRAVGYLLRMRSFAKRSKPS</sequence>
<dbReference type="RefSeq" id="WP_224973866.1">
    <property type="nucleotide sequence ID" value="NZ_JAYJJU010000001.1"/>
</dbReference>
<dbReference type="Gene3D" id="3.40.50.720">
    <property type="entry name" value="NAD(P)-binding Rossmann-like Domain"/>
    <property type="match status" value="1"/>
</dbReference>
<gene>
    <name evidence="3" type="ORF">KV113_02150</name>
</gene>
<dbReference type="PANTHER" id="PTHR43008">
    <property type="entry name" value="BENZIL REDUCTASE"/>
    <property type="match status" value="1"/>
</dbReference>
<protein>
    <submittedName>
        <fullName evidence="3">SDR family oxidoreductase</fullName>
    </submittedName>
</protein>
<dbReference type="InterPro" id="IPR002347">
    <property type="entry name" value="SDR_fam"/>
</dbReference>
<dbReference type="Pfam" id="PF13561">
    <property type="entry name" value="adh_short_C2"/>
    <property type="match status" value="1"/>
</dbReference>
<evidence type="ECO:0000256" key="2">
    <source>
        <dbReference type="ARBA" id="ARBA00023002"/>
    </source>
</evidence>
<dbReference type="Proteomes" id="UP001298593">
    <property type="component" value="Unassembled WGS sequence"/>
</dbReference>
<accession>A0ABU5XQT7</accession>
<evidence type="ECO:0000256" key="1">
    <source>
        <dbReference type="ARBA" id="ARBA00006484"/>
    </source>
</evidence>
<keyword evidence="2" id="KW-0560">Oxidoreductase</keyword>
<dbReference type="EMBL" id="JAYJJU010000001">
    <property type="protein sequence ID" value="MEB3030345.1"/>
    <property type="molecule type" value="Genomic_DNA"/>
</dbReference>
<evidence type="ECO:0000313" key="4">
    <source>
        <dbReference type="Proteomes" id="UP001298593"/>
    </source>
</evidence>
<dbReference type="PANTHER" id="PTHR43008:SF4">
    <property type="entry name" value="CHAIN DEHYDROGENASE, PUTATIVE (AFU_ORTHOLOGUE AFUA_4G08710)-RELATED"/>
    <property type="match status" value="1"/>
</dbReference>